<accession>E8LS65</accession>
<reference evidence="2 3" key="1">
    <citation type="journal article" date="2012" name="Int. J. Syst. Evol. Microbiol.">
        <title>Vibrio caribbeanicus sp. nov., isolated from the marine sponge Scleritoderma cyanea.</title>
        <authorList>
            <person name="Hoffmann M."/>
            <person name="Monday S.R."/>
            <person name="Allard M.W."/>
            <person name="Strain E.A."/>
            <person name="Whittaker P."/>
            <person name="Naum M."/>
            <person name="McCarthy P.J."/>
            <person name="Lopez J.V."/>
            <person name="Fischer M."/>
            <person name="Brown E.W."/>
        </authorList>
    </citation>
    <scope>NUCLEOTIDE SEQUENCE [LARGE SCALE GENOMIC DNA]</scope>
    <source>
        <strain evidence="2 3">LMG 20546</strain>
    </source>
</reference>
<name>E8LS65_9VIBR</name>
<keyword evidence="3" id="KW-1185">Reference proteome</keyword>
<comment type="caution">
    <text evidence="2">The sequence shown here is derived from an EMBL/GenBank/DDBJ whole genome shotgun (WGS) entry which is preliminary data.</text>
</comment>
<organism evidence="2 3">
    <name type="scientific">Vibrio brasiliensis LMG 20546</name>
    <dbReference type="NCBI Taxonomy" id="945543"/>
    <lineage>
        <taxon>Bacteria</taxon>
        <taxon>Pseudomonadati</taxon>
        <taxon>Pseudomonadota</taxon>
        <taxon>Gammaproteobacteria</taxon>
        <taxon>Vibrionales</taxon>
        <taxon>Vibrionaceae</taxon>
        <taxon>Vibrio</taxon>
        <taxon>Vibrio oreintalis group</taxon>
    </lineage>
</organism>
<evidence type="ECO:0000313" key="3">
    <source>
        <dbReference type="Proteomes" id="UP000004371"/>
    </source>
</evidence>
<dbReference type="AlphaFoldDB" id="E8LS65"/>
<dbReference type="STRING" id="945543.VIBR0546_15261"/>
<sequence length="66" mass="7948">MRRWTYWLLLLCLTPSVAISAPYFNQIGWLESDSQLHRLLQYPAVVEDIYRNNNNQMIWFDLQQSS</sequence>
<dbReference type="EMBL" id="AEVS01000045">
    <property type="protein sequence ID" value="EGA66312.1"/>
    <property type="molecule type" value="Genomic_DNA"/>
</dbReference>
<keyword evidence="1" id="KW-0732">Signal</keyword>
<feature type="signal peptide" evidence="1">
    <location>
        <begin position="1"/>
        <end position="20"/>
    </location>
</feature>
<proteinExistence type="predicted"/>
<feature type="chain" id="PRO_5003224347" evidence="1">
    <location>
        <begin position="21"/>
        <end position="66"/>
    </location>
</feature>
<gene>
    <name evidence="2" type="ORF">VIBR0546_15261</name>
</gene>
<dbReference type="Proteomes" id="UP000004371">
    <property type="component" value="Unassembled WGS sequence"/>
</dbReference>
<protein>
    <submittedName>
        <fullName evidence="2">Uncharacterized protein</fullName>
    </submittedName>
</protein>
<evidence type="ECO:0000313" key="2">
    <source>
        <dbReference type="EMBL" id="EGA66312.1"/>
    </source>
</evidence>
<feature type="non-terminal residue" evidence="2">
    <location>
        <position position="66"/>
    </location>
</feature>
<evidence type="ECO:0000256" key="1">
    <source>
        <dbReference type="SAM" id="SignalP"/>
    </source>
</evidence>